<accession>A0ABQ1VDP0</accession>
<protein>
    <submittedName>
        <fullName evidence="1">Uncharacterized protein</fullName>
    </submittedName>
</protein>
<gene>
    <name evidence="1" type="ORF">GCM10011402_01600</name>
</gene>
<dbReference type="Proteomes" id="UP000640509">
    <property type="component" value="Unassembled WGS sequence"/>
</dbReference>
<evidence type="ECO:0000313" key="2">
    <source>
        <dbReference type="Proteomes" id="UP000640509"/>
    </source>
</evidence>
<name>A0ABQ1VDP0_9RHOB</name>
<evidence type="ECO:0000313" key="1">
    <source>
        <dbReference type="EMBL" id="GGF53225.1"/>
    </source>
</evidence>
<organism evidence="1 2">
    <name type="scientific">Paracoccus acridae</name>
    <dbReference type="NCBI Taxonomy" id="1795310"/>
    <lineage>
        <taxon>Bacteria</taxon>
        <taxon>Pseudomonadati</taxon>
        <taxon>Pseudomonadota</taxon>
        <taxon>Alphaproteobacteria</taxon>
        <taxon>Rhodobacterales</taxon>
        <taxon>Paracoccaceae</taxon>
        <taxon>Paracoccus</taxon>
    </lineage>
</organism>
<proteinExistence type="predicted"/>
<dbReference type="RefSeq" id="WP_103173437.1">
    <property type="nucleotide sequence ID" value="NZ_BMIV01000001.1"/>
</dbReference>
<reference evidence="2" key="1">
    <citation type="journal article" date="2019" name="Int. J. Syst. Evol. Microbiol.">
        <title>The Global Catalogue of Microorganisms (GCM) 10K type strain sequencing project: providing services to taxonomists for standard genome sequencing and annotation.</title>
        <authorList>
            <consortium name="The Broad Institute Genomics Platform"/>
            <consortium name="The Broad Institute Genome Sequencing Center for Infectious Disease"/>
            <person name="Wu L."/>
            <person name="Ma J."/>
        </authorList>
    </citation>
    <scope>NUCLEOTIDE SEQUENCE [LARGE SCALE GENOMIC DNA]</scope>
    <source>
        <strain evidence="2">CGMCC 1.15419</strain>
    </source>
</reference>
<sequence>MTRESDKLAQLERIARIKAERELKRFAAFSLHMKQTQSHAEAMRTALDQSYRSGAPLSVAEARIANAQAGRSARELRQAEAEVARMQPRFEAARRDAAREFGRAEVLLNLSEQRRADEKAPKY</sequence>
<comment type="caution">
    <text evidence="1">The sequence shown here is derived from an EMBL/GenBank/DDBJ whole genome shotgun (WGS) entry which is preliminary data.</text>
</comment>
<dbReference type="EMBL" id="BMIV01000001">
    <property type="protein sequence ID" value="GGF53225.1"/>
    <property type="molecule type" value="Genomic_DNA"/>
</dbReference>
<keyword evidence="2" id="KW-1185">Reference proteome</keyword>